<dbReference type="GO" id="GO:0005737">
    <property type="term" value="C:cytoplasm"/>
    <property type="evidence" value="ECO:0007669"/>
    <property type="project" value="TreeGrafter"/>
</dbReference>
<reference evidence="2" key="1">
    <citation type="submission" date="2021-05" db="EMBL/GenBank/DDBJ databases">
        <authorList>
            <person name="Alioto T."/>
            <person name="Alioto T."/>
            <person name="Gomez Garrido J."/>
        </authorList>
    </citation>
    <scope>NUCLEOTIDE SEQUENCE</scope>
</reference>
<dbReference type="EMBL" id="HBUF01378638">
    <property type="protein sequence ID" value="CAG6729375.1"/>
    <property type="molecule type" value="Transcribed_RNA"/>
</dbReference>
<dbReference type="Pfam" id="PF14649">
    <property type="entry name" value="Spatacsin_C"/>
    <property type="match status" value="1"/>
</dbReference>
<dbReference type="PANTHER" id="PTHR13650">
    <property type="entry name" value="SPATACSIN"/>
    <property type="match status" value="1"/>
</dbReference>
<protein>
    <submittedName>
        <fullName evidence="2">Spatacsin</fullName>
    </submittedName>
</protein>
<feature type="domain" description="Spatacsin C-terminal" evidence="1">
    <location>
        <begin position="2"/>
        <end position="53"/>
    </location>
</feature>
<organism evidence="2">
    <name type="scientific">Cacopsylla melanoneura</name>
    <dbReference type="NCBI Taxonomy" id="428564"/>
    <lineage>
        <taxon>Eukaryota</taxon>
        <taxon>Metazoa</taxon>
        <taxon>Ecdysozoa</taxon>
        <taxon>Arthropoda</taxon>
        <taxon>Hexapoda</taxon>
        <taxon>Insecta</taxon>
        <taxon>Pterygota</taxon>
        <taxon>Neoptera</taxon>
        <taxon>Paraneoptera</taxon>
        <taxon>Hemiptera</taxon>
        <taxon>Sternorrhyncha</taxon>
        <taxon>Psylloidea</taxon>
        <taxon>Psyllidae</taxon>
        <taxon>Psyllinae</taxon>
        <taxon>Cacopsylla</taxon>
    </lineage>
</organism>
<proteinExistence type="predicted"/>
<dbReference type="InterPro" id="IPR028107">
    <property type="entry name" value="Spatacsin_C_dom"/>
</dbReference>
<sequence>MVVMNAYDCTIDWSLVLYVQVVDKGNRSYLTTWLTNHRLSSSIAQDIASRYQKELKPSPSMTSHMKHLVAQVKPLELKYKLCSQLNFKDILHSIIVNPDVAWLKDTVWQEGYKQKGGLK</sequence>
<dbReference type="InterPro" id="IPR028103">
    <property type="entry name" value="Spatacsin"/>
</dbReference>
<name>A0A8D8YIC3_9HEMI</name>
<evidence type="ECO:0000313" key="2">
    <source>
        <dbReference type="EMBL" id="CAG6729377.1"/>
    </source>
</evidence>
<dbReference type="AlphaFoldDB" id="A0A8D8YIC3"/>
<dbReference type="PANTHER" id="PTHR13650:SF0">
    <property type="entry name" value="SPATACSIN"/>
    <property type="match status" value="1"/>
</dbReference>
<evidence type="ECO:0000259" key="1">
    <source>
        <dbReference type="Pfam" id="PF14649"/>
    </source>
</evidence>
<dbReference type="EMBL" id="HBUF01378639">
    <property type="protein sequence ID" value="CAG6729377.1"/>
    <property type="molecule type" value="Transcribed_RNA"/>
</dbReference>
<accession>A0A8D8YIC3</accession>